<dbReference type="GO" id="GO:0016740">
    <property type="term" value="F:transferase activity"/>
    <property type="evidence" value="ECO:0007669"/>
    <property type="project" value="UniProtKB-KW"/>
</dbReference>
<feature type="signal peptide" evidence="7">
    <location>
        <begin position="1"/>
        <end position="22"/>
    </location>
</feature>
<dbReference type="UniPathway" id="UPA00286"/>
<gene>
    <name evidence="9" type="ORF">ATO8_02630</name>
</gene>
<dbReference type="GO" id="GO:0042121">
    <property type="term" value="P:alginic acid biosynthetic process"/>
    <property type="evidence" value="ECO:0007669"/>
    <property type="project" value="UniProtKB-UniPathway"/>
</dbReference>
<dbReference type="Pfam" id="PF16822">
    <property type="entry name" value="ALGX"/>
    <property type="match status" value="1"/>
</dbReference>
<keyword evidence="5" id="KW-0574">Periplasm</keyword>
<feature type="chain" id="PRO_5004842265" evidence="7">
    <location>
        <begin position="23"/>
        <end position="440"/>
    </location>
</feature>
<dbReference type="STRING" id="1379903.ATO8_02630"/>
<comment type="subcellular location">
    <subcellularLocation>
        <location evidence="1">Periplasm</location>
    </subcellularLocation>
</comment>
<dbReference type="Proteomes" id="UP000019063">
    <property type="component" value="Unassembled WGS sequence"/>
</dbReference>
<dbReference type="RefSeq" id="WP_043841724.1">
    <property type="nucleotide sequence ID" value="NZ_AQQW01000001.1"/>
</dbReference>
<accession>W4HPS2</accession>
<evidence type="ECO:0000313" key="10">
    <source>
        <dbReference type="Proteomes" id="UP000019063"/>
    </source>
</evidence>
<reference evidence="9 10" key="1">
    <citation type="journal article" date="2014" name="Antonie Van Leeuwenhoek">
        <title>Roseivivax atlanticus sp. nov., isolated from surface seawater of the Atlantic Ocean.</title>
        <authorList>
            <person name="Li G."/>
            <person name="Lai Q."/>
            <person name="Liu X."/>
            <person name="Sun F."/>
            <person name="Shao Z."/>
        </authorList>
    </citation>
    <scope>NUCLEOTIDE SEQUENCE [LARGE SCALE GENOMIC DNA]</scope>
    <source>
        <strain evidence="9 10">22II-s10s</strain>
    </source>
</reference>
<organism evidence="9 10">
    <name type="scientific">Roseivivax marinus</name>
    <dbReference type="NCBI Taxonomy" id="1379903"/>
    <lineage>
        <taxon>Bacteria</taxon>
        <taxon>Pseudomonadati</taxon>
        <taxon>Pseudomonadota</taxon>
        <taxon>Alphaproteobacteria</taxon>
        <taxon>Rhodobacterales</taxon>
        <taxon>Roseobacteraceae</taxon>
        <taxon>Roseivivax</taxon>
    </lineage>
</organism>
<dbReference type="InterPro" id="IPR031811">
    <property type="entry name" value="ALGX/ALGJ_SGNH-like"/>
</dbReference>
<evidence type="ECO:0000313" key="9">
    <source>
        <dbReference type="EMBL" id="ETW14767.1"/>
    </source>
</evidence>
<evidence type="ECO:0000256" key="3">
    <source>
        <dbReference type="ARBA" id="ARBA00022679"/>
    </source>
</evidence>
<evidence type="ECO:0000256" key="4">
    <source>
        <dbReference type="ARBA" id="ARBA00022729"/>
    </source>
</evidence>
<evidence type="ECO:0000256" key="7">
    <source>
        <dbReference type="SAM" id="SignalP"/>
    </source>
</evidence>
<protein>
    <submittedName>
        <fullName evidence="9">Alginate biosynthesis protein AlgX</fullName>
    </submittedName>
</protein>
<dbReference type="GO" id="GO:0042597">
    <property type="term" value="C:periplasmic space"/>
    <property type="evidence" value="ECO:0007669"/>
    <property type="project" value="UniProtKB-SubCell"/>
</dbReference>
<dbReference type="PROSITE" id="PS51257">
    <property type="entry name" value="PROKAR_LIPOPROTEIN"/>
    <property type="match status" value="1"/>
</dbReference>
<proteinExistence type="predicted"/>
<comment type="pathway">
    <text evidence="2">Glycan biosynthesis; alginate biosynthesis.</text>
</comment>
<keyword evidence="4 7" id="KW-0732">Signal</keyword>
<evidence type="ECO:0000256" key="5">
    <source>
        <dbReference type="ARBA" id="ARBA00022764"/>
    </source>
</evidence>
<keyword evidence="3" id="KW-0808">Transferase</keyword>
<sequence length="440" mass="47063">MIPKTLLLATAAGLAMTGAAAAQGGAGTGSAFGCTGLERAEPLAALEGRDGIFYRLNLDMRNNHALSPKTAEMIGAISAALAARGTTLIYVPVPTKSLAMPEELPDTVAGYGFDLKVAETVWHDFLGKLEAQGVTTVDSMTAMRGVEEPAFLATDFHWSPEGARAVAEAVAETIRQNPAYDGIEKTDYRTEIGEMHQRFSTMRNMLQPYCASSIPRVEMPWFETTAQGNSDTSGGIFASESAGPPIALTGTSMSAEADFHFEGFLADAADAAVADYAITGGNQFGGITSYLLSEDYHDNPPAFVVWENPVYNNLGEFGETPLRELTAAAANTCTPLETTNPEPARLVAEIGADALPRDGYVRVDTGAPTGRQAEFTFTDADGVEVSATISRPSRWDATRWFYQYAAPLWSEELASVRVDLDRPARDGARLELCTTKETQS</sequence>
<keyword evidence="6" id="KW-0016">Alginate biosynthesis</keyword>
<evidence type="ECO:0000256" key="1">
    <source>
        <dbReference type="ARBA" id="ARBA00004418"/>
    </source>
</evidence>
<keyword evidence="10" id="KW-1185">Reference proteome</keyword>
<dbReference type="eggNOG" id="ENOG502Z8PP">
    <property type="taxonomic scope" value="Bacteria"/>
</dbReference>
<evidence type="ECO:0000256" key="2">
    <source>
        <dbReference type="ARBA" id="ARBA00005182"/>
    </source>
</evidence>
<feature type="domain" description="AlgX/AlgJ SGNH hydrolase-like" evidence="8">
    <location>
        <begin position="47"/>
        <end position="309"/>
    </location>
</feature>
<name>W4HPS2_9RHOB</name>
<comment type="caution">
    <text evidence="9">The sequence shown here is derived from an EMBL/GenBank/DDBJ whole genome shotgun (WGS) entry which is preliminary data.</text>
</comment>
<evidence type="ECO:0000259" key="8">
    <source>
        <dbReference type="Pfam" id="PF16822"/>
    </source>
</evidence>
<dbReference type="EMBL" id="AQQW01000001">
    <property type="protein sequence ID" value="ETW14767.1"/>
    <property type="molecule type" value="Genomic_DNA"/>
</dbReference>
<evidence type="ECO:0000256" key="6">
    <source>
        <dbReference type="ARBA" id="ARBA00022841"/>
    </source>
</evidence>
<dbReference type="AlphaFoldDB" id="W4HPS2"/>